<feature type="domain" description="HTH myb-type" evidence="7">
    <location>
        <begin position="391"/>
        <end position="442"/>
    </location>
</feature>
<keyword evidence="5" id="KW-0539">Nucleus</keyword>
<accession>A0AB39ZPF5</accession>
<dbReference type="GO" id="GO:0042796">
    <property type="term" value="P:snRNA transcription by RNA polymerase III"/>
    <property type="evidence" value="ECO:0007669"/>
    <property type="project" value="TreeGrafter"/>
</dbReference>
<evidence type="ECO:0000256" key="1">
    <source>
        <dbReference type="ARBA" id="ARBA00004123"/>
    </source>
</evidence>
<dbReference type="SUPFAM" id="SSF46689">
    <property type="entry name" value="Homeodomain-like"/>
    <property type="match status" value="3"/>
</dbReference>
<name>A0AB39ZPF5_DROSZ</name>
<dbReference type="GO" id="GO:0001006">
    <property type="term" value="F:RNA polymerase III type 3 promoter sequence-specific DNA binding"/>
    <property type="evidence" value="ECO:0007669"/>
    <property type="project" value="TreeGrafter"/>
</dbReference>
<dbReference type="PROSITE" id="PS51294">
    <property type="entry name" value="HTH_MYB"/>
    <property type="match status" value="2"/>
</dbReference>
<keyword evidence="3" id="KW-0238">DNA-binding</keyword>
<proteinExistence type="predicted"/>
<dbReference type="InterPro" id="IPR001005">
    <property type="entry name" value="SANT/Myb"/>
</dbReference>
<sequence length="725" mass="84634">MDVEDLRMNQQQLLAEISALIQSTADPSDNNALLLNQELQRRLLQVRSKILAMLQVVRERFARNEEILVRRLRPRSKFAPDSLHLNLSGAILRKGTFRFKGNMFFRDVDGRSCPNNEDYEERCHTEMFPTDFDMHSRHVWTLLDKKNVIMGIKQQLLDHNTHKMNAMPSGSLKRKPTERHLNTLVSLLATSDSSFKIDWNQISTLDLEYRHSPYSCEAMWRVYLNPELRRDDWTPDEDETLLTVASANRMQNWEQIASSLDRRSDYQCFVRFHTALRHLLEPKANTRWSDEDNDRLREVAERNTANGVINWRKVMEYFPEKSKSTLIGRYYYVLHPSISHEAFSTKEDMMLFAAVEEYNGKFHCFPRSLFPNRSLTQLRTRYHNVLAQRNKTDSWSVQDDTRLMSFVTQHGASQWLNCATFLGNHSRTSCRTRFLVIKKFLEQNPNAKVEDLPRRRSKKVPVVTSDNWAQRLQEWQEDPESLVTAEQIKGSRVRKPKSKKAKIDRIAETTTKLSKVDIELGEFFKYSYNLALTLPTIFPLPKDAHNLAYVVRALRYKPPIRPSLLQNISMPIELLKCYNIMMRNLPDEKCDSKSALLAPNWSTMMGFRAMCILSGDCRKQGKEAPIFDYKESAPPIQLFRQRLRTLFYRTTLLSRLESQLFSDLPAALVSLPRPTQDYAKLGINVLLNDPEPEPKKNLKSEPLSEDEMMNLNTVKQEVEMEYIIP</sequence>
<dbReference type="GO" id="GO:0000978">
    <property type="term" value="F:RNA polymerase II cis-regulatory region sequence-specific DNA binding"/>
    <property type="evidence" value="ECO:0007669"/>
    <property type="project" value="TreeGrafter"/>
</dbReference>
<dbReference type="GeneID" id="108016363"/>
<dbReference type="InterPro" id="IPR051575">
    <property type="entry name" value="Myb-like_DNA-bd"/>
</dbReference>
<feature type="domain" description="Myb-like" evidence="6">
    <location>
        <begin position="387"/>
        <end position="434"/>
    </location>
</feature>
<dbReference type="PANTHER" id="PTHR46621:SF1">
    <property type="entry name" value="SNRNA-ACTIVATING PROTEIN COMPLEX SUBUNIT 4"/>
    <property type="match status" value="1"/>
</dbReference>
<evidence type="ECO:0000259" key="6">
    <source>
        <dbReference type="PROSITE" id="PS50090"/>
    </source>
</evidence>
<dbReference type="PROSITE" id="PS50090">
    <property type="entry name" value="MYB_LIKE"/>
    <property type="match status" value="2"/>
</dbReference>
<reference evidence="9" key="1">
    <citation type="submission" date="2025-08" db="UniProtKB">
        <authorList>
            <consortium name="RefSeq"/>
        </authorList>
    </citation>
    <scope>IDENTIFICATION</scope>
</reference>
<evidence type="ECO:0000259" key="7">
    <source>
        <dbReference type="PROSITE" id="PS51294"/>
    </source>
</evidence>
<dbReference type="AlphaFoldDB" id="A0AB39ZPF5"/>
<evidence type="ECO:0000256" key="5">
    <source>
        <dbReference type="ARBA" id="ARBA00023242"/>
    </source>
</evidence>
<keyword evidence="2" id="KW-0805">Transcription regulation</keyword>
<dbReference type="Pfam" id="PF00249">
    <property type="entry name" value="Myb_DNA-binding"/>
    <property type="match status" value="1"/>
</dbReference>
<evidence type="ECO:0000313" key="9">
    <source>
        <dbReference type="RefSeq" id="XP_016938485.4"/>
    </source>
</evidence>
<dbReference type="Proteomes" id="UP001652628">
    <property type="component" value="Chromosome 3"/>
</dbReference>
<dbReference type="InterPro" id="IPR017930">
    <property type="entry name" value="Myb_dom"/>
</dbReference>
<evidence type="ECO:0000256" key="4">
    <source>
        <dbReference type="ARBA" id="ARBA00023163"/>
    </source>
</evidence>
<dbReference type="GO" id="GO:0042795">
    <property type="term" value="P:snRNA transcription by RNA polymerase II"/>
    <property type="evidence" value="ECO:0007669"/>
    <property type="project" value="TreeGrafter"/>
</dbReference>
<keyword evidence="8" id="KW-1185">Reference proteome</keyword>
<dbReference type="CDD" id="cd00167">
    <property type="entry name" value="SANT"/>
    <property type="match status" value="2"/>
</dbReference>
<dbReference type="Pfam" id="PF13921">
    <property type="entry name" value="Myb_DNA-bind_6"/>
    <property type="match status" value="2"/>
</dbReference>
<dbReference type="SMART" id="SM00717">
    <property type="entry name" value="SANT"/>
    <property type="match status" value="5"/>
</dbReference>
<protein>
    <submittedName>
        <fullName evidence="9">snRNA-activating protein complex subunit 4</fullName>
    </submittedName>
</protein>
<dbReference type="PANTHER" id="PTHR46621">
    <property type="entry name" value="SNRNA-ACTIVATING PROTEIN COMPLEX SUBUNIT 4"/>
    <property type="match status" value="1"/>
</dbReference>
<dbReference type="Gene3D" id="1.10.10.60">
    <property type="entry name" value="Homeodomain-like"/>
    <property type="match status" value="2"/>
</dbReference>
<evidence type="ECO:0000256" key="2">
    <source>
        <dbReference type="ARBA" id="ARBA00023015"/>
    </source>
</evidence>
<comment type="subcellular location">
    <subcellularLocation>
        <location evidence="1">Nucleus</location>
    </subcellularLocation>
</comment>
<evidence type="ECO:0000313" key="8">
    <source>
        <dbReference type="Proteomes" id="UP001652628"/>
    </source>
</evidence>
<dbReference type="GO" id="GO:0005634">
    <property type="term" value="C:nucleus"/>
    <property type="evidence" value="ECO:0007669"/>
    <property type="project" value="UniProtKB-SubCell"/>
</dbReference>
<feature type="domain" description="HTH myb-type" evidence="7">
    <location>
        <begin position="225"/>
        <end position="280"/>
    </location>
</feature>
<organism evidence="8 9">
    <name type="scientific">Drosophila suzukii</name>
    <name type="common">Spotted-wing drosophila fruit fly</name>
    <dbReference type="NCBI Taxonomy" id="28584"/>
    <lineage>
        <taxon>Eukaryota</taxon>
        <taxon>Metazoa</taxon>
        <taxon>Ecdysozoa</taxon>
        <taxon>Arthropoda</taxon>
        <taxon>Hexapoda</taxon>
        <taxon>Insecta</taxon>
        <taxon>Pterygota</taxon>
        <taxon>Neoptera</taxon>
        <taxon>Endopterygota</taxon>
        <taxon>Diptera</taxon>
        <taxon>Brachycera</taxon>
        <taxon>Muscomorpha</taxon>
        <taxon>Ephydroidea</taxon>
        <taxon>Drosophilidae</taxon>
        <taxon>Drosophila</taxon>
        <taxon>Sophophora</taxon>
    </lineage>
</organism>
<dbReference type="InterPro" id="IPR009057">
    <property type="entry name" value="Homeodomain-like_sf"/>
</dbReference>
<gene>
    <name evidence="9" type="primary">Pbp95</name>
</gene>
<dbReference type="RefSeq" id="XP_016938485.4">
    <property type="nucleotide sequence ID" value="XM_017082996.4"/>
</dbReference>
<evidence type="ECO:0000256" key="3">
    <source>
        <dbReference type="ARBA" id="ARBA00023125"/>
    </source>
</evidence>
<keyword evidence="4" id="KW-0804">Transcription</keyword>
<dbReference type="GO" id="GO:0019185">
    <property type="term" value="C:snRNA-activating protein complex"/>
    <property type="evidence" value="ECO:0007669"/>
    <property type="project" value="TreeGrafter"/>
</dbReference>
<feature type="domain" description="Myb-like" evidence="6">
    <location>
        <begin position="225"/>
        <end position="276"/>
    </location>
</feature>